<evidence type="ECO:0000313" key="7">
    <source>
        <dbReference type="Proteomes" id="UP000238327"/>
    </source>
</evidence>
<dbReference type="SUPFAM" id="SSF56300">
    <property type="entry name" value="Metallo-dependent phosphatases"/>
    <property type="match status" value="1"/>
</dbReference>
<dbReference type="InterPro" id="IPR050884">
    <property type="entry name" value="CNP_phosphodiesterase-III"/>
</dbReference>
<dbReference type="OrthoDB" id="9811542at2"/>
<organism evidence="6 7">
    <name type="scientific">Ectopseudomonas mendocina</name>
    <name type="common">Pseudomonas mendocina</name>
    <dbReference type="NCBI Taxonomy" id="300"/>
    <lineage>
        <taxon>Bacteria</taxon>
        <taxon>Pseudomonadati</taxon>
        <taxon>Pseudomonadota</taxon>
        <taxon>Gammaproteobacteria</taxon>
        <taxon>Pseudomonadales</taxon>
        <taxon>Pseudomonadaceae</taxon>
        <taxon>Ectopseudomonas</taxon>
    </lineage>
</organism>
<evidence type="ECO:0000256" key="4">
    <source>
        <dbReference type="ARBA" id="ARBA00025742"/>
    </source>
</evidence>
<dbReference type="PANTHER" id="PTHR42988">
    <property type="entry name" value="PHOSPHOHYDROLASE"/>
    <property type="match status" value="1"/>
</dbReference>
<feature type="domain" description="Calcineurin-like phosphoesterase" evidence="5">
    <location>
        <begin position="3"/>
        <end position="244"/>
    </location>
</feature>
<keyword evidence="2" id="KW-0378">Hydrolase</keyword>
<dbReference type="InterPro" id="IPR029052">
    <property type="entry name" value="Metallo-depent_PP-like"/>
</dbReference>
<sequence>MENILHISDLHISTNPKYGLHFENSTPIANATAKDAIETMAASGKKIDSIIFSGDIAFSGKTEEYEKALSHFVNPLLEALELSYKNLYICPGNHDSDRSAVDRFEKSYRENSSLQEKNQLAKDIISGSQTWQRVKAYNEFRSLIDKEKNNVAQSNQLFSTYKITENFHLLCLSSSWLAQDDNDKGKLFITESQIKEAIRSTPGNSQRIMIIHHPTGWLDQEDTKQVSTQIERKIDALLFGHMHEFDQSIESKFSEEITLRLQAGTLDPGEENPGYSIICLQNKGNIKYGKIIYRKYCQENKQYTQWNERGKNGEFDFSTDGIITFDSEKFSALSGRILDKADKELLINTGLSDSKKKSVRDLFISPNLGRPDCIEMFSSVKKIKTFEELLNFKGVSIISGGVKKGKSFALQYIYAKKLEKQATRNFSQIAFHLDCKAEKLHSKSRIIQKLCETYIDPDLGTSFEKKIKQSISDGCATILIDNFCEATAVERSSIIDFIVENPLCNYTISISTAEEMSVIGELSDRDGLTIGATSIGVLKRTNIREIISKWAPSMSFDTEDRIFSDVMQVVKNSQLPHNHFIYSMLLAIYENKRELKGILNEADVIENFIEILLKKHFISTSPNQPQYKELLHFLGFLCHEMILKDCYTFDRNHLLSMALEFNKYTMFSYPAESYIEPLISSGILTNIPPHQFTQLCFLDYGVAYYMQHSKELLEHVFADRNYLRHDKAIEYFASKNPSSINSLKFIKEKTDAAIQTARDIIISDHNIDISALDLNKIDNISFLDIASTSEQFEEKIKEVKSDRARHDELMDKISPLEPKGKLAERPKPFAGPSSSDCIVNLRENLSLYSRVFRSTELIMDPSETLSFFEDIVLGHIYLTKAIISRLDEDLIIPLIMPKIDSEFLAEDITKEERDEFVSTFKALISVIKGVIPNHVQGLMSENLSSRKPRLHNIIERSIKDNDNDVILSLLIFLLLDIERGDTIKNINALIDINTKFSKTATFFKIIQMLTNKHDLPEDVRTYLSKSALQLVSSNKEGLGQRIQMFQKKIEAEFG</sequence>
<name>A0A2R3QPT5_ECTME</name>
<keyword evidence="3" id="KW-0408">Iron</keyword>
<evidence type="ECO:0000256" key="2">
    <source>
        <dbReference type="ARBA" id="ARBA00022801"/>
    </source>
</evidence>
<comment type="similarity">
    <text evidence="4">Belongs to the cyclic nucleotide phosphodiesterase class-III family.</text>
</comment>
<evidence type="ECO:0000313" key="6">
    <source>
        <dbReference type="EMBL" id="AVO53796.1"/>
    </source>
</evidence>
<dbReference type="GO" id="GO:0046872">
    <property type="term" value="F:metal ion binding"/>
    <property type="evidence" value="ECO:0007669"/>
    <property type="project" value="UniProtKB-KW"/>
</dbReference>
<evidence type="ECO:0000259" key="5">
    <source>
        <dbReference type="Pfam" id="PF00149"/>
    </source>
</evidence>
<dbReference type="Gene3D" id="3.60.21.10">
    <property type="match status" value="1"/>
</dbReference>
<dbReference type="EMBL" id="CP027657">
    <property type="protein sequence ID" value="AVO53796.1"/>
    <property type="molecule type" value="Genomic_DNA"/>
</dbReference>
<reference evidence="6 7" key="1">
    <citation type="submission" date="2018-03" db="EMBL/GenBank/DDBJ databases">
        <title>Complete genome sequence and methylome analysis of Pseudomonas mendocina NEB 698.</title>
        <authorList>
            <person name="Morgan R.D."/>
        </authorList>
    </citation>
    <scope>NUCLEOTIDE SEQUENCE [LARGE SCALE GENOMIC DNA]</scope>
    <source>
        <strain evidence="6 7">NEB698</strain>
    </source>
</reference>
<accession>A0A2R3QPT5</accession>
<gene>
    <name evidence="6" type="ORF">C7A17_13785</name>
</gene>
<keyword evidence="1" id="KW-0479">Metal-binding</keyword>
<protein>
    <recommendedName>
        <fullName evidence="5">Calcineurin-like phosphoesterase domain-containing protein</fullName>
    </recommendedName>
</protein>
<dbReference type="AlphaFoldDB" id="A0A2R3QPT5"/>
<proteinExistence type="inferred from homology"/>
<evidence type="ECO:0000256" key="3">
    <source>
        <dbReference type="ARBA" id="ARBA00023004"/>
    </source>
</evidence>
<dbReference type="PANTHER" id="PTHR42988:SF2">
    <property type="entry name" value="CYCLIC NUCLEOTIDE PHOSPHODIESTERASE CBUA0032-RELATED"/>
    <property type="match status" value="1"/>
</dbReference>
<dbReference type="InterPro" id="IPR004843">
    <property type="entry name" value="Calcineurin-like_PHP"/>
</dbReference>
<dbReference type="RefSeq" id="WP_106738577.1">
    <property type="nucleotide sequence ID" value="NZ_CP027657.1"/>
</dbReference>
<dbReference type="Pfam" id="PF00149">
    <property type="entry name" value="Metallophos"/>
    <property type="match status" value="1"/>
</dbReference>
<dbReference type="GO" id="GO:0016787">
    <property type="term" value="F:hydrolase activity"/>
    <property type="evidence" value="ECO:0007669"/>
    <property type="project" value="UniProtKB-KW"/>
</dbReference>
<dbReference type="Proteomes" id="UP000238327">
    <property type="component" value="Chromosome"/>
</dbReference>
<evidence type="ECO:0000256" key="1">
    <source>
        <dbReference type="ARBA" id="ARBA00022723"/>
    </source>
</evidence>